<dbReference type="GO" id="GO:0008237">
    <property type="term" value="F:metallopeptidase activity"/>
    <property type="evidence" value="ECO:0007669"/>
    <property type="project" value="UniProtKB-KW"/>
</dbReference>
<keyword evidence="2" id="KW-1133">Transmembrane helix</keyword>
<keyword evidence="5" id="KW-1185">Reference proteome</keyword>
<dbReference type="PANTHER" id="PTHR36435">
    <property type="entry name" value="SLR1288 PROTEIN"/>
    <property type="match status" value="1"/>
</dbReference>
<evidence type="ECO:0000256" key="1">
    <source>
        <dbReference type="ARBA" id="ARBA00009067"/>
    </source>
</evidence>
<gene>
    <name evidence="4" type="ORF">G6R27_04295</name>
</gene>
<dbReference type="InterPro" id="IPR003675">
    <property type="entry name" value="Rce1/LyrA-like_dom"/>
</dbReference>
<dbReference type="RefSeq" id="WP_213819843.1">
    <property type="nucleotide sequence ID" value="NZ_JAAMFI010000002.1"/>
</dbReference>
<sequence length="224" mass="25531">MAILRKIPLFILLVLLSKWIGYAATSADTVPMQLLVSAFYCFGIFLSAWFVRKNTVNQQLFVKLNGHDYFVIVRNLFLQFVLYRLLRFLGVYLGLNGHSVNQAAILQHLQDLSVAELVLMFSFIIVWGPIFEELVFRGYVMNAFTKKKLTLGMGLVSALIFAYLHLQTLFISWDNLLVFVLYFKSGLLLALTYRQTKKLTASMAQHAISNVIVSIPVIIWLVNG</sequence>
<comment type="similarity">
    <text evidence="1">Belongs to the UPF0177 family.</text>
</comment>
<keyword evidence="4" id="KW-0645">Protease</keyword>
<evidence type="ECO:0000313" key="4">
    <source>
        <dbReference type="EMBL" id="MBS9335248.1"/>
    </source>
</evidence>
<keyword evidence="4" id="KW-0482">Metalloprotease</keyword>
<feature type="transmembrane region" description="Helical" evidence="2">
    <location>
        <begin position="148"/>
        <end position="166"/>
    </location>
</feature>
<keyword evidence="2" id="KW-0472">Membrane</keyword>
<dbReference type="PANTHER" id="PTHR36435:SF1">
    <property type="entry name" value="CAAX AMINO TERMINAL PROTEASE FAMILY PROTEIN"/>
    <property type="match status" value="1"/>
</dbReference>
<dbReference type="InterPro" id="IPR052710">
    <property type="entry name" value="CAAX_protease"/>
</dbReference>
<keyword evidence="4" id="KW-0378">Hydrolase</keyword>
<evidence type="ECO:0000259" key="3">
    <source>
        <dbReference type="Pfam" id="PF02517"/>
    </source>
</evidence>
<evidence type="ECO:0000313" key="5">
    <source>
        <dbReference type="Proteomes" id="UP001519418"/>
    </source>
</evidence>
<organism evidence="4 5">
    <name type="scientific">Fructobacillus papyriferae</name>
    <dbReference type="NCBI Taxonomy" id="2713171"/>
    <lineage>
        <taxon>Bacteria</taxon>
        <taxon>Bacillati</taxon>
        <taxon>Bacillota</taxon>
        <taxon>Bacilli</taxon>
        <taxon>Lactobacillales</taxon>
        <taxon>Lactobacillaceae</taxon>
        <taxon>Fructobacillus</taxon>
    </lineage>
</organism>
<feature type="transmembrane region" description="Helical" evidence="2">
    <location>
        <begin position="172"/>
        <end position="191"/>
    </location>
</feature>
<feature type="transmembrane region" description="Helical" evidence="2">
    <location>
        <begin position="72"/>
        <end position="95"/>
    </location>
</feature>
<feature type="transmembrane region" description="Helical" evidence="2">
    <location>
        <begin position="33"/>
        <end position="51"/>
    </location>
</feature>
<accession>A0ABS5QPZ1</accession>
<dbReference type="EMBL" id="JAAMFI010000002">
    <property type="protein sequence ID" value="MBS9335248.1"/>
    <property type="molecule type" value="Genomic_DNA"/>
</dbReference>
<proteinExistence type="inferred from homology"/>
<feature type="transmembrane region" description="Helical" evidence="2">
    <location>
        <begin position="115"/>
        <end position="136"/>
    </location>
</feature>
<dbReference type="Proteomes" id="UP001519418">
    <property type="component" value="Unassembled WGS sequence"/>
</dbReference>
<name>A0ABS5QPZ1_9LACO</name>
<feature type="domain" description="CAAX prenyl protease 2/Lysostaphin resistance protein A-like" evidence="3">
    <location>
        <begin position="117"/>
        <end position="212"/>
    </location>
</feature>
<comment type="caution">
    <text evidence="4">The sequence shown here is derived from an EMBL/GenBank/DDBJ whole genome shotgun (WGS) entry which is preliminary data.</text>
</comment>
<evidence type="ECO:0000256" key="2">
    <source>
        <dbReference type="SAM" id="Phobius"/>
    </source>
</evidence>
<keyword evidence="2" id="KW-0812">Transmembrane</keyword>
<dbReference type="Pfam" id="PF02517">
    <property type="entry name" value="Rce1-like"/>
    <property type="match status" value="1"/>
</dbReference>
<feature type="transmembrane region" description="Helical" evidence="2">
    <location>
        <begin position="203"/>
        <end position="222"/>
    </location>
</feature>
<protein>
    <submittedName>
        <fullName evidence="4">CPBP family intramembrane metalloprotease</fullName>
    </submittedName>
</protein>
<reference evidence="4 5" key="1">
    <citation type="submission" date="2020-02" db="EMBL/GenBank/DDBJ databases">
        <title>Fructobacillus sp. isolated from paper mulberry of Taiwan.</title>
        <authorList>
            <person name="Lin S.-T."/>
        </authorList>
    </citation>
    <scope>NUCLEOTIDE SEQUENCE [LARGE SCALE GENOMIC DNA]</scope>
    <source>
        <strain evidence="4 5">M1-10</strain>
    </source>
</reference>